<dbReference type="EMBL" id="KK914382">
    <property type="protein sequence ID" value="KDP37773.1"/>
    <property type="molecule type" value="Genomic_DNA"/>
</dbReference>
<proteinExistence type="predicted"/>
<evidence type="ECO:0000313" key="3">
    <source>
        <dbReference type="Proteomes" id="UP000027138"/>
    </source>
</evidence>
<name>A0A067KS29_JATCU</name>
<organism evidence="2 3">
    <name type="scientific">Jatropha curcas</name>
    <name type="common">Barbados nut</name>
    <dbReference type="NCBI Taxonomy" id="180498"/>
    <lineage>
        <taxon>Eukaryota</taxon>
        <taxon>Viridiplantae</taxon>
        <taxon>Streptophyta</taxon>
        <taxon>Embryophyta</taxon>
        <taxon>Tracheophyta</taxon>
        <taxon>Spermatophyta</taxon>
        <taxon>Magnoliopsida</taxon>
        <taxon>eudicotyledons</taxon>
        <taxon>Gunneridae</taxon>
        <taxon>Pentapetalae</taxon>
        <taxon>rosids</taxon>
        <taxon>fabids</taxon>
        <taxon>Malpighiales</taxon>
        <taxon>Euphorbiaceae</taxon>
        <taxon>Crotonoideae</taxon>
        <taxon>Jatropheae</taxon>
        <taxon>Jatropha</taxon>
    </lineage>
</organism>
<protein>
    <submittedName>
        <fullName evidence="2">Uncharacterized protein</fullName>
    </submittedName>
</protein>
<evidence type="ECO:0000256" key="1">
    <source>
        <dbReference type="SAM" id="MobiDB-lite"/>
    </source>
</evidence>
<keyword evidence="3" id="KW-1185">Reference proteome</keyword>
<dbReference type="Proteomes" id="UP000027138">
    <property type="component" value="Unassembled WGS sequence"/>
</dbReference>
<evidence type="ECO:0000313" key="2">
    <source>
        <dbReference type="EMBL" id="KDP37773.1"/>
    </source>
</evidence>
<feature type="compositionally biased region" description="Polar residues" evidence="1">
    <location>
        <begin position="95"/>
        <end position="105"/>
    </location>
</feature>
<reference evidence="2 3" key="1">
    <citation type="journal article" date="2014" name="PLoS ONE">
        <title>Global Analysis of Gene Expression Profiles in Physic Nut (Jatropha curcas L.) Seedlings Exposed to Salt Stress.</title>
        <authorList>
            <person name="Zhang L."/>
            <person name="Zhang C."/>
            <person name="Wu P."/>
            <person name="Chen Y."/>
            <person name="Li M."/>
            <person name="Jiang H."/>
            <person name="Wu G."/>
        </authorList>
    </citation>
    <scope>NUCLEOTIDE SEQUENCE [LARGE SCALE GENOMIC DNA]</scope>
    <source>
        <strain evidence="3">cv. GZQX0401</strain>
        <tissue evidence="2">Young leaves</tissue>
    </source>
</reference>
<accession>A0A067KS29</accession>
<sequence>MSLQIAELKDKVERISVSKEKDPVINFHVTEYVLKPTNSTSSKHTLFAENDDPRSHLSESIRVAQRNRYNKEKKKSRGFGNYRSSHRDRNRNIGHATTNQLGNSNTVGAIDKKVRREFTNLGRSLSTVMRSWTENGVLSKLPINPARPIRGRFVNQSCEYHQCKGIVVSGSSMTYKI</sequence>
<dbReference type="AlphaFoldDB" id="A0A067KS29"/>
<gene>
    <name evidence="2" type="ORF">JCGZ_06452</name>
</gene>
<dbReference type="OrthoDB" id="1750196at2759"/>
<feature type="region of interest" description="Disordered" evidence="1">
    <location>
        <begin position="67"/>
        <end position="105"/>
    </location>
</feature>